<dbReference type="InterPro" id="IPR036259">
    <property type="entry name" value="MFS_trans_sf"/>
</dbReference>
<evidence type="ECO:0000313" key="8">
    <source>
        <dbReference type="EMBL" id="MCH6164243.1"/>
    </source>
</evidence>
<reference evidence="8 9" key="1">
    <citation type="submission" date="2022-03" db="EMBL/GenBank/DDBJ databases">
        <title>Pseudonocardia alaer sp. nov., a novel actinomycete isolated from reed forest soil.</title>
        <authorList>
            <person name="Wang L."/>
        </authorList>
    </citation>
    <scope>NUCLEOTIDE SEQUENCE [LARGE SCALE GENOMIC DNA]</scope>
    <source>
        <strain evidence="8 9">Y-16303</strain>
    </source>
</reference>
<keyword evidence="4 6" id="KW-1133">Transmembrane helix</keyword>
<feature type="transmembrane region" description="Helical" evidence="6">
    <location>
        <begin position="316"/>
        <end position="338"/>
    </location>
</feature>
<dbReference type="PANTHER" id="PTHR43124">
    <property type="entry name" value="PURINE EFFLUX PUMP PBUE"/>
    <property type="match status" value="1"/>
</dbReference>
<feature type="transmembrane region" description="Helical" evidence="6">
    <location>
        <begin position="350"/>
        <end position="373"/>
    </location>
</feature>
<dbReference type="Proteomes" id="UP001299970">
    <property type="component" value="Unassembled WGS sequence"/>
</dbReference>
<feature type="transmembrane region" description="Helical" evidence="6">
    <location>
        <begin position="119"/>
        <end position="141"/>
    </location>
</feature>
<feature type="domain" description="Major facilitator superfamily (MFS) profile" evidence="7">
    <location>
        <begin position="25"/>
        <end position="408"/>
    </location>
</feature>
<comment type="subcellular location">
    <subcellularLocation>
        <location evidence="1">Cell membrane</location>
        <topology evidence="1">Multi-pass membrane protein</topology>
    </subcellularLocation>
</comment>
<evidence type="ECO:0000256" key="6">
    <source>
        <dbReference type="SAM" id="Phobius"/>
    </source>
</evidence>
<feature type="transmembrane region" description="Helical" evidence="6">
    <location>
        <begin position="90"/>
        <end position="113"/>
    </location>
</feature>
<keyword evidence="2" id="KW-1003">Cell membrane</keyword>
<keyword evidence="3 6" id="KW-0812">Transmembrane</keyword>
<evidence type="ECO:0000256" key="2">
    <source>
        <dbReference type="ARBA" id="ARBA00022475"/>
    </source>
</evidence>
<dbReference type="Gene3D" id="1.20.1250.20">
    <property type="entry name" value="MFS general substrate transporter like domains"/>
    <property type="match status" value="2"/>
</dbReference>
<organism evidence="8 9">
    <name type="scientific">Pseudonocardia alaniniphila</name>
    <dbReference type="NCBI Taxonomy" id="75291"/>
    <lineage>
        <taxon>Bacteria</taxon>
        <taxon>Bacillati</taxon>
        <taxon>Actinomycetota</taxon>
        <taxon>Actinomycetes</taxon>
        <taxon>Pseudonocardiales</taxon>
        <taxon>Pseudonocardiaceae</taxon>
        <taxon>Pseudonocardia</taxon>
    </lineage>
</organism>
<feature type="transmembrane region" description="Helical" evidence="6">
    <location>
        <begin position="229"/>
        <end position="250"/>
    </location>
</feature>
<feature type="transmembrane region" description="Helical" evidence="6">
    <location>
        <begin position="61"/>
        <end position="83"/>
    </location>
</feature>
<evidence type="ECO:0000256" key="1">
    <source>
        <dbReference type="ARBA" id="ARBA00004651"/>
    </source>
</evidence>
<evidence type="ECO:0000256" key="5">
    <source>
        <dbReference type="ARBA" id="ARBA00023136"/>
    </source>
</evidence>
<accession>A0ABS9T730</accession>
<dbReference type="InterPro" id="IPR020846">
    <property type="entry name" value="MFS_dom"/>
</dbReference>
<proteinExistence type="predicted"/>
<feature type="transmembrane region" description="Helical" evidence="6">
    <location>
        <begin position="20"/>
        <end position="38"/>
    </location>
</feature>
<evidence type="ECO:0000256" key="4">
    <source>
        <dbReference type="ARBA" id="ARBA00022989"/>
    </source>
</evidence>
<comment type="caution">
    <text evidence="8">The sequence shown here is derived from an EMBL/GenBank/DDBJ whole genome shotgun (WGS) entry which is preliminary data.</text>
</comment>
<dbReference type="EMBL" id="JAKXMK010000001">
    <property type="protein sequence ID" value="MCH6164243.1"/>
    <property type="molecule type" value="Genomic_DNA"/>
</dbReference>
<feature type="transmembrane region" description="Helical" evidence="6">
    <location>
        <begin position="292"/>
        <end position="310"/>
    </location>
</feature>
<dbReference type="PROSITE" id="PS50850">
    <property type="entry name" value="MFS"/>
    <property type="match status" value="1"/>
</dbReference>
<feature type="transmembrane region" description="Helical" evidence="6">
    <location>
        <begin position="148"/>
        <end position="170"/>
    </location>
</feature>
<feature type="transmembrane region" description="Helical" evidence="6">
    <location>
        <begin position="256"/>
        <end position="280"/>
    </location>
</feature>
<name>A0ABS9T730_9PSEU</name>
<dbReference type="RefSeq" id="WP_241034270.1">
    <property type="nucleotide sequence ID" value="NZ_BAAAJF010000034.1"/>
</dbReference>
<feature type="transmembrane region" description="Helical" evidence="6">
    <location>
        <begin position="379"/>
        <end position="403"/>
    </location>
</feature>
<dbReference type="Pfam" id="PF07690">
    <property type="entry name" value="MFS_1"/>
    <property type="match status" value="2"/>
</dbReference>
<dbReference type="InterPro" id="IPR050189">
    <property type="entry name" value="MFS_Efflux_Transporters"/>
</dbReference>
<evidence type="ECO:0000259" key="7">
    <source>
        <dbReference type="PROSITE" id="PS50850"/>
    </source>
</evidence>
<keyword evidence="9" id="KW-1185">Reference proteome</keyword>
<protein>
    <submittedName>
        <fullName evidence="8">MFS transporter</fullName>
    </submittedName>
</protein>
<evidence type="ECO:0000313" key="9">
    <source>
        <dbReference type="Proteomes" id="UP001299970"/>
    </source>
</evidence>
<sequence length="422" mass="43808">MSNTIESDTTSGRAGTERSYAAGAIFVLLLLAYLVNAMDRQVFPVLLVAVRNDYGFSTTEAGLQSTIFALGIGVLGLPSGYFIDRVSRKWTVFAGTVIFSAATGLTTLSFGIWDMTLWRVLSGVGESMQFTALIAIAATAFPARRGMAIGTINICFALGALIGPTLGGALLTRTGQWRLPEIVFAVLGGIVAVAIAVFARPWLTERRAHARNSHRVVGGADTLLNRNTVLLVVMTVIGGLVDFGFLGMYGTYMQTALHYTAAQAGLVAGISGAGALLSFYGGHLGDRLSPRIVLPASFALTGVAGAAVFLGPANMAWQVVFALMFGIAFSAGAFVLLAGSLVKSVEGRRAGLTAGIFVTGIYIPAAFAGLLFSSLAQSWSWGAAALIQIVLGSAVATVLALLLQPSRFSTVLPARTSVAAGA</sequence>
<feature type="transmembrane region" description="Helical" evidence="6">
    <location>
        <begin position="182"/>
        <end position="203"/>
    </location>
</feature>
<evidence type="ECO:0000256" key="3">
    <source>
        <dbReference type="ARBA" id="ARBA00022692"/>
    </source>
</evidence>
<dbReference type="PANTHER" id="PTHR43124:SF3">
    <property type="entry name" value="CHLORAMPHENICOL EFFLUX PUMP RV0191"/>
    <property type="match status" value="1"/>
</dbReference>
<dbReference type="InterPro" id="IPR011701">
    <property type="entry name" value="MFS"/>
</dbReference>
<keyword evidence="5 6" id="KW-0472">Membrane</keyword>
<gene>
    <name evidence="8" type="ORF">MMF94_01000</name>
</gene>
<dbReference type="SUPFAM" id="SSF103473">
    <property type="entry name" value="MFS general substrate transporter"/>
    <property type="match status" value="1"/>
</dbReference>